<dbReference type="RefSeq" id="WP_188362686.1">
    <property type="nucleotide sequence ID" value="NZ_BMFG01000009.1"/>
</dbReference>
<feature type="signal peptide" evidence="1">
    <location>
        <begin position="1"/>
        <end position="18"/>
    </location>
</feature>
<sequence>MKKYILLLLLIFSFSSWSQTLNNYKYVIVPAKFEFMNSENEYRLNTITKHNLEKIGFICFYDNQEIPSHISFEECEALKVDVERVGRFIWTKLKIVFKDCNGTIIYSSEIGSSKEKDNKTAYEEALKNAFTSLNNFNYNYSANKKTNSKVTVISDKKATEVVEIQPTEAQAILLSKSDEILFAQPISNGFQLVDSTPKVVFKLSKTDNPSVFLAQKGSLNGVVTLKDGSWFFEYQENDNVVSEKLTIKF</sequence>
<keyword evidence="3" id="KW-1185">Reference proteome</keyword>
<feature type="chain" id="PRO_5037363804" evidence="1">
    <location>
        <begin position="19"/>
        <end position="249"/>
    </location>
</feature>
<dbReference type="AlphaFoldDB" id="A0A917DF60"/>
<proteinExistence type="predicted"/>
<gene>
    <name evidence="2" type="ORF">GCM10011343_22600</name>
</gene>
<name>A0A917DF60_9FLAO</name>
<evidence type="ECO:0000313" key="3">
    <source>
        <dbReference type="Proteomes" id="UP000625735"/>
    </source>
</evidence>
<evidence type="ECO:0000313" key="2">
    <source>
        <dbReference type="EMBL" id="GGD31963.1"/>
    </source>
</evidence>
<evidence type="ECO:0000256" key="1">
    <source>
        <dbReference type="SAM" id="SignalP"/>
    </source>
</evidence>
<reference evidence="2" key="2">
    <citation type="submission" date="2020-09" db="EMBL/GenBank/DDBJ databases">
        <authorList>
            <person name="Sun Q."/>
            <person name="Zhou Y."/>
        </authorList>
    </citation>
    <scope>NUCLEOTIDE SEQUENCE</scope>
    <source>
        <strain evidence="2">CGMCC 1.12506</strain>
    </source>
</reference>
<protein>
    <submittedName>
        <fullName evidence="2">Uncharacterized protein</fullName>
    </submittedName>
</protein>
<dbReference type="EMBL" id="BMFG01000009">
    <property type="protein sequence ID" value="GGD31963.1"/>
    <property type="molecule type" value="Genomic_DNA"/>
</dbReference>
<comment type="caution">
    <text evidence="2">The sequence shown here is derived from an EMBL/GenBank/DDBJ whole genome shotgun (WGS) entry which is preliminary data.</text>
</comment>
<accession>A0A917DF60</accession>
<dbReference type="Proteomes" id="UP000625735">
    <property type="component" value="Unassembled WGS sequence"/>
</dbReference>
<keyword evidence="1" id="KW-0732">Signal</keyword>
<organism evidence="2 3">
    <name type="scientific">Flavobacterium orientale</name>
    <dbReference type="NCBI Taxonomy" id="1756020"/>
    <lineage>
        <taxon>Bacteria</taxon>
        <taxon>Pseudomonadati</taxon>
        <taxon>Bacteroidota</taxon>
        <taxon>Flavobacteriia</taxon>
        <taxon>Flavobacteriales</taxon>
        <taxon>Flavobacteriaceae</taxon>
        <taxon>Flavobacterium</taxon>
    </lineage>
</organism>
<reference evidence="2" key="1">
    <citation type="journal article" date="2014" name="Int. J. Syst. Evol. Microbiol.">
        <title>Complete genome sequence of Corynebacterium casei LMG S-19264T (=DSM 44701T), isolated from a smear-ripened cheese.</title>
        <authorList>
            <consortium name="US DOE Joint Genome Institute (JGI-PGF)"/>
            <person name="Walter F."/>
            <person name="Albersmeier A."/>
            <person name="Kalinowski J."/>
            <person name="Ruckert C."/>
        </authorList>
    </citation>
    <scope>NUCLEOTIDE SEQUENCE</scope>
    <source>
        <strain evidence="2">CGMCC 1.12506</strain>
    </source>
</reference>